<evidence type="ECO:0000259" key="2">
    <source>
        <dbReference type="PROSITE" id="PS51080"/>
    </source>
</evidence>
<evidence type="ECO:0007829" key="6">
    <source>
        <dbReference type="PDB" id="8B6H"/>
    </source>
</evidence>
<dbReference type="GO" id="GO:0003700">
    <property type="term" value="F:DNA-binding transcription factor activity"/>
    <property type="evidence" value="ECO:0007669"/>
    <property type="project" value="InterPro"/>
</dbReference>
<proteinExistence type="evidence at protein level"/>
<dbReference type="PDB" id="7W5Z">
    <property type="method" value="EM"/>
    <property type="resolution" value="3.02 A"/>
    <property type="chains" value="7L/7l=1-990"/>
</dbReference>
<evidence type="ECO:0007829" key="5">
    <source>
        <dbReference type="PDB" id="7W5Z"/>
    </source>
</evidence>
<gene>
    <name evidence="3" type="ORF">TTHERM_01043280</name>
</gene>
<name>Q22CI1_TETTS</name>
<protein>
    <recommendedName>
        <fullName evidence="2">CTF/NF-I domain-containing protein</fullName>
    </recommendedName>
</protein>
<feature type="disulfide bond" evidence="5 6">
    <location>
        <begin position="881"/>
        <end position="963"/>
    </location>
</feature>
<feature type="compositionally biased region" description="Polar residues" evidence="1">
    <location>
        <begin position="197"/>
        <end position="206"/>
    </location>
</feature>
<keyword evidence="5 6" id="KW-0002">3D-structure</keyword>
<dbReference type="Gene3D" id="1.25.40.10">
    <property type="entry name" value="Tetratricopeptide repeat domain"/>
    <property type="match status" value="1"/>
</dbReference>
<feature type="region of interest" description="Disordered" evidence="1">
    <location>
        <begin position="197"/>
        <end position="224"/>
    </location>
</feature>
<dbReference type="PDB" id="8GYM">
    <property type="method" value="EM"/>
    <property type="resolution" value="2.96 A"/>
    <property type="chains" value="7L/7l=1-990"/>
</dbReference>
<evidence type="ECO:0000313" key="4">
    <source>
        <dbReference type="Proteomes" id="UP000009168"/>
    </source>
</evidence>
<feature type="disulfide bond" evidence="5 6">
    <location>
        <begin position="891"/>
        <end position="953"/>
    </location>
</feature>
<evidence type="ECO:0007829" key="7">
    <source>
        <dbReference type="PDB" id="8BQS"/>
    </source>
</evidence>
<dbReference type="InParanoid" id="Q22CI1"/>
<dbReference type="KEGG" id="tet:TTHERM_01043280"/>
<feature type="domain" description="CTF/NF-I" evidence="2">
    <location>
        <begin position="146"/>
        <end position="339"/>
    </location>
</feature>
<dbReference type="EMDB" id="EMD-34373"/>
<dbReference type="InterPro" id="IPR011990">
    <property type="entry name" value="TPR-like_helical_dom_sf"/>
</dbReference>
<dbReference type="EMDB" id="EMD-32325"/>
<dbReference type="HOGENOM" id="CLU_318206_0_0_1"/>
<dbReference type="PDB" id="8B6H">
    <property type="method" value="EM"/>
    <property type="resolution" value="2.60 A"/>
    <property type="chains" value="DK/Dk=1-990"/>
</dbReference>
<dbReference type="STRING" id="312017.Q22CI1"/>
<dbReference type="EMDB" id="EMD-15867"/>
<organism evidence="3 4">
    <name type="scientific">Tetrahymena thermophila (strain SB210)</name>
    <dbReference type="NCBI Taxonomy" id="312017"/>
    <lineage>
        <taxon>Eukaryota</taxon>
        <taxon>Sar</taxon>
        <taxon>Alveolata</taxon>
        <taxon>Ciliophora</taxon>
        <taxon>Intramacronucleata</taxon>
        <taxon>Oligohymenophorea</taxon>
        <taxon>Hymenostomatida</taxon>
        <taxon>Tetrahymenina</taxon>
        <taxon>Tetrahymenidae</taxon>
        <taxon>Tetrahymena</taxon>
    </lineage>
</organism>
<evidence type="ECO:0007829" key="8">
    <source>
        <dbReference type="PDB" id="8GYM"/>
    </source>
</evidence>
<dbReference type="GO" id="GO:0005634">
    <property type="term" value="C:nucleus"/>
    <property type="evidence" value="ECO:0007669"/>
    <property type="project" value="InterPro"/>
</dbReference>
<dbReference type="RefSeq" id="XP_001030674.2">
    <property type="nucleotide sequence ID" value="XM_001030674.2"/>
</dbReference>
<dbReference type="EMDB" id="EMD-16184"/>
<dbReference type="Proteomes" id="UP000009168">
    <property type="component" value="Unassembled WGS sequence"/>
</dbReference>
<reference evidence="4" key="1">
    <citation type="journal article" date="2006" name="PLoS Biol.">
        <title>Macronuclear genome sequence of the ciliate Tetrahymena thermophila, a model eukaryote.</title>
        <authorList>
            <person name="Eisen J.A."/>
            <person name="Coyne R.S."/>
            <person name="Wu M."/>
            <person name="Wu D."/>
            <person name="Thiagarajan M."/>
            <person name="Wortman J.R."/>
            <person name="Badger J.H."/>
            <person name="Ren Q."/>
            <person name="Amedeo P."/>
            <person name="Jones K.M."/>
            <person name="Tallon L.J."/>
            <person name="Delcher A.L."/>
            <person name="Salzberg S.L."/>
            <person name="Silva J.C."/>
            <person name="Haas B.J."/>
            <person name="Majoros W.H."/>
            <person name="Farzad M."/>
            <person name="Carlton J.M."/>
            <person name="Smith R.K. Jr."/>
            <person name="Garg J."/>
            <person name="Pearlman R.E."/>
            <person name="Karrer K.M."/>
            <person name="Sun L."/>
            <person name="Manning G."/>
            <person name="Elde N.C."/>
            <person name="Turkewitz A.P."/>
            <person name="Asai D.J."/>
            <person name="Wilkes D.E."/>
            <person name="Wang Y."/>
            <person name="Cai H."/>
            <person name="Collins K."/>
            <person name="Stewart B.A."/>
            <person name="Lee S.R."/>
            <person name="Wilamowska K."/>
            <person name="Weinberg Z."/>
            <person name="Ruzzo W.L."/>
            <person name="Wloga D."/>
            <person name="Gaertig J."/>
            <person name="Frankel J."/>
            <person name="Tsao C.-C."/>
            <person name="Gorovsky M.A."/>
            <person name="Keeling P.J."/>
            <person name="Waller R.F."/>
            <person name="Patron N.J."/>
            <person name="Cherry J.M."/>
            <person name="Stover N.A."/>
            <person name="Krieger C.J."/>
            <person name="del Toro C."/>
            <person name="Ryder H.F."/>
            <person name="Williamson S.C."/>
            <person name="Barbeau R.A."/>
            <person name="Hamilton E.P."/>
            <person name="Orias E."/>
        </authorList>
    </citation>
    <scope>NUCLEOTIDE SEQUENCE [LARGE SCALE GENOMIC DNA]</scope>
    <source>
        <strain evidence="4">SB210</strain>
    </source>
</reference>
<reference evidence="6 7" key="4">
    <citation type="journal article" date="2023" name="Nature">
        <title>Structural basis of mitochondrial membrane bending by the I-II-III&lt;sub&gt;2&lt;/sub&gt;-IV&lt;sub&gt;2&lt;/sub&gt; supercomplex.</title>
        <authorList>
            <person name="Muhleip A."/>
            <person name="Flygaard R.K."/>
            <person name="Baradaran R."/>
            <person name="Haapanen O."/>
            <person name="Gruhl T."/>
            <person name="Tobiasson V."/>
            <person name="Marechal A."/>
            <person name="Sharma V."/>
            <person name="Amunts A."/>
        </authorList>
    </citation>
    <scope>STRUCTURE BY ELECTRON MICROSCOPY (2.60 ANGSTROMS)</scope>
    <scope>DISULFIDE BONDS</scope>
</reference>
<accession>Q22CI1</accession>
<feature type="compositionally biased region" description="Basic residues" evidence="1">
    <location>
        <begin position="824"/>
        <end position="839"/>
    </location>
</feature>
<dbReference type="InterPro" id="IPR020604">
    <property type="entry name" value="CTF/NFI_DNA-bd-dom"/>
</dbReference>
<reference evidence="5" key="2">
    <citation type="journal article" date="2022" name="Science">
        <title>Structures of &lt;i&gt;Tetrahymena&lt;/i&gt;'s respiratory chain reveal the diversity of eukaryotic core metabolism.</title>
        <authorList>
            <person name="Zhou L."/>
            <person name="Maldonado M."/>
            <person name="Padavannil A."/>
            <person name="Guo F."/>
            <person name="Letts J.A."/>
        </authorList>
    </citation>
    <scope>STRUCTURE BY ELECTRON MICROSCOPY (3.02 ANGSTROMS)</scope>
    <scope>DISULFIDE BONDS</scope>
</reference>
<dbReference type="PDB" id="8BQS">
    <property type="method" value="EM"/>
    <property type="resolution" value="2.90 A"/>
    <property type="chains" value="DK/Dk=1-990"/>
</dbReference>
<evidence type="ECO:0000256" key="1">
    <source>
        <dbReference type="SAM" id="MobiDB-lite"/>
    </source>
</evidence>
<evidence type="ECO:0007829" key="9">
    <source>
        <dbReference type="PDB" id="8GZU"/>
    </source>
</evidence>
<dbReference type="EMDB" id="EMD-34403"/>
<dbReference type="PROSITE" id="PS51080">
    <property type="entry name" value="CTF_NFI_2"/>
    <property type="match status" value="1"/>
</dbReference>
<evidence type="ECO:0000313" key="3">
    <source>
        <dbReference type="EMBL" id="EAR83011.2"/>
    </source>
</evidence>
<dbReference type="AlphaFoldDB" id="Q22CI1"/>
<dbReference type="PDB" id="8GZU">
    <property type="method" value="EM"/>
    <property type="resolution" value="4.18 A"/>
    <property type="chains" value="36/7L/7l/91=1-990"/>
</dbReference>
<feature type="region of interest" description="Disordered" evidence="1">
    <location>
        <begin position="822"/>
        <end position="843"/>
    </location>
</feature>
<dbReference type="OrthoDB" id="302519at2759"/>
<dbReference type="EMBL" id="GG662496">
    <property type="protein sequence ID" value="EAR83011.2"/>
    <property type="molecule type" value="Genomic_DNA"/>
</dbReference>
<reference evidence="8 9" key="3">
    <citation type="journal article" date="2023" name="Nat. Commun.">
        <title>Structures of Tetrahymena thermophila respiratory megacomplexes on the tubular mitochondrial cristae.</title>
        <authorList>
            <person name="Han F."/>
            <person name="Hu Y."/>
            <person name="Wu M."/>
            <person name="He Z."/>
            <person name="Tian H."/>
            <person name="Zhou L."/>
        </authorList>
    </citation>
    <scope>STRUCTURE BY ELECTRON MICROSCOPY (2.96 ANGSTROMS)</scope>
    <scope>DISULFIDE BONDS</scope>
</reference>
<dbReference type="GeneID" id="7844690"/>
<sequence length="990" mass="116650">MNKSQDEVKEDYFSIKKKKYNSLDCVLSPIVTRKKQESINSFQAGLQEDQNSTAVPESPFIRNCSETLNRSQHKILDHYFEYDYSLKKKIEKIKISLQNKTGTDSSQSLVQKRLDDLRKKTLIYKQFNIQKNNNNINNTGQFFIEKDKQNNLNLSQPHQIIKSKQGHKRSFTNTLYCSSNDKKIFNISSQKQNIKTVKQSNNSSMYEEQIKNDQNKKQNFNKQAKSERKQAEFCDLFYESMQKDAERQFKSNSDKSKSITQILENNCENAIVLLNHLIQILTDSIPISKNSILLDEKLSQCVNLSNNSKISQLMLVIQKLQGKISYYYNDFLKCIRMMKICKNFCQLFGTLKFKISCYKYIGLGFQRLNKPKVALVYFVKMLRQSWFLKQEDQEINSYDFIGMSYFYLGSIDKAYQYHQMMIDGIKADEEVKKISNIMLKNRKYSNYPTLQNIRIIQETSDGQPLQKTIRKSKIINPQFQLTQQEWGENISSSEDEFELPQMQIAVKNAEEQTFQKKFLSTPWNDRFIQAQIHKLEIAQELNYNKFPIGLVFKNQSVLNFPNSSNQPQLVVGPYANKIYNQELSSTYSSRQRISHQTPNREFFNYHSQLQQVKEQTQLNQMKQQYNQIVDSIELANHLIVLKNLKKVKDLFQNLIPYLNEKYYNIKQQNTKSLKQQQNSFDAQNSNQSFLGLQNYSIQINGILNINNQTDEYVNNQSDRSYQQQSDKLKLLIKSKSRNHSKEINMTQNYFKSPSNESKQIKNLRVIVDNSNKKKAQQKLNQEFSMNFCESPKYDNSILSLFINKLSQESALRLEIRQIGSASRYQRKKQQKGKQRKEKYQKKQEENKLNIKQYKKERYNMALFFMANTAISVPSVLDTSPCMKQMLAYEDCVLDANVPQQEVIHPQWPTIWPRLLTDGKLLEFDKVPFHPENIYNYTYMRPLTKKNKQYLYECEEERFVFKACLRKVISLKKTDKHTSWDTAEVANLQLT</sequence>
<keyword evidence="4" id="KW-1185">Reference proteome</keyword>